<comment type="caution">
    <text evidence="2">The sequence shown here is derived from an EMBL/GenBank/DDBJ whole genome shotgun (WGS) entry which is preliminary data.</text>
</comment>
<feature type="compositionally biased region" description="Basic and acidic residues" evidence="1">
    <location>
        <begin position="1"/>
        <end position="10"/>
    </location>
</feature>
<protein>
    <submittedName>
        <fullName evidence="2">Cysteine--tRNA ligase, mitochondrial</fullName>
    </submittedName>
</protein>
<dbReference type="AlphaFoldDB" id="A0AAE1LLJ7"/>
<evidence type="ECO:0000313" key="3">
    <source>
        <dbReference type="Proteomes" id="UP001219518"/>
    </source>
</evidence>
<reference evidence="2" key="1">
    <citation type="submission" date="2021-07" db="EMBL/GenBank/DDBJ databases">
        <authorList>
            <person name="Catto M.A."/>
            <person name="Jacobson A."/>
            <person name="Kennedy G."/>
            <person name="Labadie P."/>
            <person name="Hunt B.G."/>
            <person name="Srinivasan R."/>
        </authorList>
    </citation>
    <scope>NUCLEOTIDE SEQUENCE</scope>
    <source>
        <strain evidence="2">PL_HMW_Pooled</strain>
        <tissue evidence="2">Head</tissue>
    </source>
</reference>
<feature type="region of interest" description="Disordered" evidence="1">
    <location>
        <begin position="1"/>
        <end position="64"/>
    </location>
</feature>
<evidence type="ECO:0000313" key="2">
    <source>
        <dbReference type="EMBL" id="KAK3924153.1"/>
    </source>
</evidence>
<dbReference type="EMBL" id="JAHWGI010001166">
    <property type="protein sequence ID" value="KAK3924153.1"/>
    <property type="molecule type" value="Genomic_DNA"/>
</dbReference>
<dbReference type="Proteomes" id="UP001219518">
    <property type="component" value="Unassembled WGS sequence"/>
</dbReference>
<sequence length="987" mass="111089">MSSNEEKDYVEMEEDVDIKIFPPSPPPIRINPSSDRLMFSPLPPAPSTTEVEHNTPSTSQSGYQAFPSETCSFPSNDQLKTLSPSPPAPTVHGLNTATSQECDVEELCSLPSPHGFPNLENVSALQGIEQFQVYPSTPLPVFQKIPPINIQGNIQTALSNTSSLLPSDYPEFIAQFPEQDQVLLQSSAVKENAAVWEFSPNIFPLQYPDNANVMQRLDFLNWDVLDTKVEQMNELFKEEPDLEQSSFNAPLYHGAAITLHESLVSILSVALKFSLSGKVIDSILSLISLHLPKQDNSFRKSLYLFKKYFSTIRGESSYEFYCSVCLAKCDKKSGCIDCGKAVPLCCLITLPLVEQLKTLMKRKGFYNKLIPLKSRFSSLGYADIYDGKIYRDHVENGYVKELPDLTCEWYADGAELFKSAKVSIWNLFLSINELPYSERFKKKNLLVPALWVGPVKPPTNLFLQSSIPDLEKLAKAVPMDIADLERTEDVSLKVLGGTGDTPARALILNMVAHNGEHSCQMCLQKGECREGCFGVRVFPYDPNEMEPRTVENFERHGKWAMVLKKQDPLLSYMGLHGTTPLSKITLDPVRGTAIDIMHNLYGGCAKISHSFFADASSSYSSLSCHLTKLERNLLDDRILQIKPPHYLTRVPKSIHELGSWQTSIHKSMCLYYSLPVFQGIVKEEFFVHYSTLVAAAQLINSDLVTPEDLDTVEKLIKKYITYFPNLYNGDHYLTINFHLLLHLTTLVREKGPAWTTACFPLESVNGEILRLVHGPRYPEMQITASLHMSLGIEELVDNLSPGEAKNFCCALLSTTNSSKQVKFGENVIQGRWHHISENPPDYLKMLITSHPSLQSVNVSTFSKLRRNRILYVAEPFQKSHSRDSSAVLYDTDNGTETGLIKTFVRSSKCSCSYCHCECSLYVVIQELEVVGNFKTLLPGIFVPNTYKYKRLQNFLLLRIDALKSVSVKMEINSDLFISKRSNHHEIE</sequence>
<evidence type="ECO:0000256" key="1">
    <source>
        <dbReference type="SAM" id="MobiDB-lite"/>
    </source>
</evidence>
<dbReference type="GO" id="GO:0016874">
    <property type="term" value="F:ligase activity"/>
    <property type="evidence" value="ECO:0007669"/>
    <property type="project" value="UniProtKB-KW"/>
</dbReference>
<dbReference type="PANTHER" id="PTHR46579:SF1">
    <property type="entry name" value="F5_8 TYPE C DOMAIN-CONTAINING PROTEIN"/>
    <property type="match status" value="1"/>
</dbReference>
<accession>A0AAE1LLJ7</accession>
<dbReference type="PANTHER" id="PTHR46579">
    <property type="entry name" value="F5/8 TYPE C DOMAIN-CONTAINING PROTEIN-RELATED"/>
    <property type="match status" value="1"/>
</dbReference>
<keyword evidence="2" id="KW-0436">Ligase</keyword>
<organism evidence="2 3">
    <name type="scientific">Frankliniella fusca</name>
    <dbReference type="NCBI Taxonomy" id="407009"/>
    <lineage>
        <taxon>Eukaryota</taxon>
        <taxon>Metazoa</taxon>
        <taxon>Ecdysozoa</taxon>
        <taxon>Arthropoda</taxon>
        <taxon>Hexapoda</taxon>
        <taxon>Insecta</taxon>
        <taxon>Pterygota</taxon>
        <taxon>Neoptera</taxon>
        <taxon>Paraneoptera</taxon>
        <taxon>Thysanoptera</taxon>
        <taxon>Terebrantia</taxon>
        <taxon>Thripoidea</taxon>
        <taxon>Thripidae</taxon>
        <taxon>Frankliniella</taxon>
    </lineage>
</organism>
<reference evidence="2" key="2">
    <citation type="journal article" date="2023" name="BMC Genomics">
        <title>Pest status, molecular evolution, and epigenetic factors derived from the genome assembly of Frankliniella fusca, a thysanopteran phytovirus vector.</title>
        <authorList>
            <person name="Catto M.A."/>
            <person name="Labadie P.E."/>
            <person name="Jacobson A.L."/>
            <person name="Kennedy G.G."/>
            <person name="Srinivasan R."/>
            <person name="Hunt B.G."/>
        </authorList>
    </citation>
    <scope>NUCLEOTIDE SEQUENCE</scope>
    <source>
        <strain evidence="2">PL_HMW_Pooled</strain>
    </source>
</reference>
<feature type="compositionally biased region" description="Polar residues" evidence="1">
    <location>
        <begin position="54"/>
        <end position="64"/>
    </location>
</feature>
<name>A0AAE1LLJ7_9NEOP</name>
<proteinExistence type="predicted"/>
<keyword evidence="3" id="KW-1185">Reference proteome</keyword>
<gene>
    <name evidence="2" type="ORF">KUF71_012237</name>
</gene>